<evidence type="ECO:0000256" key="3">
    <source>
        <dbReference type="ARBA" id="ARBA00004496"/>
    </source>
</evidence>
<keyword evidence="5 9" id="KW-0963">Cytoplasm</keyword>
<proteinExistence type="inferred from homology"/>
<evidence type="ECO:0000256" key="10">
    <source>
        <dbReference type="PROSITE-ProRule" id="PRU10076"/>
    </source>
</evidence>
<gene>
    <name evidence="9" type="primary">pcp</name>
    <name evidence="11" type="ORF">FHS09_000760</name>
</gene>
<keyword evidence="7 9" id="KW-0378">Hydrolase</keyword>
<dbReference type="PANTHER" id="PTHR23402:SF1">
    <property type="entry name" value="PYROGLUTAMYL-PEPTIDASE I"/>
    <property type="match status" value="1"/>
</dbReference>
<evidence type="ECO:0000256" key="4">
    <source>
        <dbReference type="ARBA" id="ARBA00006641"/>
    </source>
</evidence>
<feature type="active site" evidence="9">
    <location>
        <position position="170"/>
    </location>
</feature>
<organism evidence="11 12">
    <name type="scientific">Microbulbifer rhizosphaerae</name>
    <dbReference type="NCBI Taxonomy" id="1562603"/>
    <lineage>
        <taxon>Bacteria</taxon>
        <taxon>Pseudomonadati</taxon>
        <taxon>Pseudomonadota</taxon>
        <taxon>Gammaproteobacteria</taxon>
        <taxon>Cellvibrionales</taxon>
        <taxon>Microbulbiferaceae</taxon>
        <taxon>Microbulbifer</taxon>
    </lineage>
</organism>
<comment type="similarity">
    <text evidence="4 9">Belongs to the peptidase C15 family.</text>
</comment>
<dbReference type="EC" id="3.4.19.3" evidence="9"/>
<evidence type="ECO:0000256" key="9">
    <source>
        <dbReference type="HAMAP-Rule" id="MF_00417"/>
    </source>
</evidence>
<dbReference type="InterPro" id="IPR033693">
    <property type="entry name" value="PGPEP1_Glu_AS"/>
</dbReference>
<dbReference type="AlphaFoldDB" id="A0A7W4WA21"/>
<dbReference type="PANTHER" id="PTHR23402">
    <property type="entry name" value="PROTEASE FAMILY C15 PYROGLUTAMYL-PEPTIDASE I-RELATED"/>
    <property type="match status" value="1"/>
</dbReference>
<name>A0A7W4WA21_9GAMM</name>
<dbReference type="InterPro" id="IPR016125">
    <property type="entry name" value="Peptidase_C15-like"/>
</dbReference>
<comment type="function">
    <text evidence="2 9">Removes 5-oxoproline from various penultimate amino acid residues except L-proline.</text>
</comment>
<comment type="catalytic activity">
    <reaction evidence="1 9 10">
        <text>Release of an N-terminal pyroglutamyl group from a polypeptide, the second amino acid generally not being Pro.</text>
        <dbReference type="EC" id="3.4.19.3"/>
    </reaction>
</comment>
<comment type="caution">
    <text evidence="11">The sequence shown here is derived from an EMBL/GenBank/DDBJ whole genome shotgun (WGS) entry which is preliminary data.</text>
</comment>
<dbReference type="GO" id="GO:0016920">
    <property type="term" value="F:pyroglutamyl-peptidase activity"/>
    <property type="evidence" value="ECO:0007669"/>
    <property type="project" value="UniProtKB-UniRule"/>
</dbReference>
<dbReference type="CDD" id="cd00501">
    <property type="entry name" value="Peptidase_C15"/>
    <property type="match status" value="1"/>
</dbReference>
<dbReference type="SUPFAM" id="SSF53182">
    <property type="entry name" value="Pyrrolidone carboxyl peptidase (pyroglutamate aminopeptidase)"/>
    <property type="match status" value="1"/>
</dbReference>
<dbReference type="GO" id="GO:0005829">
    <property type="term" value="C:cytosol"/>
    <property type="evidence" value="ECO:0007669"/>
    <property type="project" value="InterPro"/>
</dbReference>
<sequence>MTRILLTGFEAFGNTPVNPAESVVRSLDGTAINNAKIVGIVVPNNFFECIDVVRTAIEEVNPELVVMMGEYGGRATITVERIAQNFNDSTRYRLKDNRGVTLQGKPTVPGGPIAYHSTLPLRAIVKAMRSAGVPADISDTAATFCCNHLMYGILHYIATNDLDIRAGWIHLPHLPEVAALPENLGAPSMSRETAALGVRTGIESALQHPQDIDEPILSRLQI</sequence>
<dbReference type="Pfam" id="PF01470">
    <property type="entry name" value="Peptidase_C15"/>
    <property type="match status" value="1"/>
</dbReference>
<dbReference type="NCBIfam" id="NF009676">
    <property type="entry name" value="PRK13197.1"/>
    <property type="match status" value="1"/>
</dbReference>
<evidence type="ECO:0000256" key="5">
    <source>
        <dbReference type="ARBA" id="ARBA00022490"/>
    </source>
</evidence>
<dbReference type="InterPro" id="IPR000816">
    <property type="entry name" value="Peptidase_C15"/>
</dbReference>
<dbReference type="PRINTS" id="PR00706">
    <property type="entry name" value="PYROGLUPTASE"/>
</dbReference>
<dbReference type="PIRSF" id="PIRSF015592">
    <property type="entry name" value="Prld-crbxl_pptds"/>
    <property type="match status" value="1"/>
</dbReference>
<evidence type="ECO:0000256" key="8">
    <source>
        <dbReference type="ARBA" id="ARBA00022807"/>
    </source>
</evidence>
<evidence type="ECO:0000256" key="2">
    <source>
        <dbReference type="ARBA" id="ARBA00002280"/>
    </source>
</evidence>
<comment type="subunit">
    <text evidence="9">Homotetramer.</text>
</comment>
<keyword evidence="12" id="KW-1185">Reference proteome</keyword>
<evidence type="ECO:0000256" key="6">
    <source>
        <dbReference type="ARBA" id="ARBA00022670"/>
    </source>
</evidence>
<evidence type="ECO:0000256" key="1">
    <source>
        <dbReference type="ARBA" id="ARBA00001770"/>
    </source>
</evidence>
<keyword evidence="8 9" id="KW-0788">Thiol protease</keyword>
<keyword evidence="6 9" id="KW-0645">Protease</keyword>
<dbReference type="PROSITE" id="PS01333">
    <property type="entry name" value="PYRASE_GLU"/>
    <property type="match status" value="1"/>
</dbReference>
<evidence type="ECO:0000313" key="12">
    <source>
        <dbReference type="Proteomes" id="UP000535937"/>
    </source>
</evidence>
<feature type="active site" evidence="9 10">
    <location>
        <position position="80"/>
    </location>
</feature>
<dbReference type="GO" id="GO:0006508">
    <property type="term" value="P:proteolysis"/>
    <property type="evidence" value="ECO:0007669"/>
    <property type="project" value="UniProtKB-KW"/>
</dbReference>
<evidence type="ECO:0000313" key="11">
    <source>
        <dbReference type="EMBL" id="MBB3059947.1"/>
    </source>
</evidence>
<dbReference type="Proteomes" id="UP000535937">
    <property type="component" value="Unassembled WGS sequence"/>
</dbReference>
<comment type="subcellular location">
    <subcellularLocation>
        <location evidence="3 9">Cytoplasm</location>
    </subcellularLocation>
</comment>
<feature type="active site" evidence="9">
    <location>
        <position position="146"/>
    </location>
</feature>
<accession>A0A7W4WA21</accession>
<dbReference type="HAMAP" id="MF_00417">
    <property type="entry name" value="Pyrrolid_peptidase"/>
    <property type="match status" value="1"/>
</dbReference>
<evidence type="ECO:0000256" key="7">
    <source>
        <dbReference type="ARBA" id="ARBA00022801"/>
    </source>
</evidence>
<dbReference type="NCBIfam" id="TIGR00504">
    <property type="entry name" value="pyro_pdase"/>
    <property type="match status" value="1"/>
</dbReference>
<reference evidence="11 12" key="1">
    <citation type="submission" date="2020-08" db="EMBL/GenBank/DDBJ databases">
        <title>Genomic Encyclopedia of Type Strains, Phase III (KMG-III): the genomes of soil and plant-associated and newly described type strains.</title>
        <authorList>
            <person name="Whitman W."/>
        </authorList>
    </citation>
    <scope>NUCLEOTIDE SEQUENCE [LARGE SCALE GENOMIC DNA]</scope>
    <source>
        <strain evidence="11 12">CECT 8799</strain>
    </source>
</reference>
<dbReference type="InterPro" id="IPR036440">
    <property type="entry name" value="Peptidase_C15-like_sf"/>
</dbReference>
<dbReference type="RefSeq" id="WP_183456838.1">
    <property type="nucleotide sequence ID" value="NZ_JACHWZ010000003.1"/>
</dbReference>
<protein>
    <recommendedName>
        <fullName evidence="9">Pyrrolidone-carboxylate peptidase</fullName>
        <ecNumber evidence="9">3.4.19.3</ecNumber>
    </recommendedName>
    <alternativeName>
        <fullName evidence="9">5-oxoprolyl-peptidase</fullName>
    </alternativeName>
    <alternativeName>
        <fullName evidence="9">Pyroglutamyl-peptidase I</fullName>
        <shortName evidence="9">PGP-I</shortName>
        <shortName evidence="9">Pyrase</shortName>
    </alternativeName>
</protein>
<dbReference type="EMBL" id="JACHWZ010000003">
    <property type="protein sequence ID" value="MBB3059947.1"/>
    <property type="molecule type" value="Genomic_DNA"/>
</dbReference>
<dbReference type="InterPro" id="IPR029762">
    <property type="entry name" value="PGP-I_bact-type"/>
</dbReference>
<dbReference type="Gene3D" id="3.40.630.20">
    <property type="entry name" value="Peptidase C15, pyroglutamyl peptidase I-like"/>
    <property type="match status" value="1"/>
</dbReference>